<dbReference type="EMBL" id="JAEHFJ010000003">
    <property type="protein sequence ID" value="MBJ2173978.1"/>
    <property type="molecule type" value="Genomic_DNA"/>
</dbReference>
<keyword evidence="3" id="KW-1185">Reference proteome</keyword>
<accession>A0ABS0WPT9</accession>
<keyword evidence="1" id="KW-0732">Signal</keyword>
<dbReference type="Proteomes" id="UP000623301">
    <property type="component" value="Unassembled WGS sequence"/>
</dbReference>
<evidence type="ECO:0000313" key="2">
    <source>
        <dbReference type="EMBL" id="MBJ2173978.1"/>
    </source>
</evidence>
<sequence>MKNLKKINKLLLITGILTLGFLISSCDPTDVLKLDNNCENNWTTEVQDELTAYGNAISAYSTDPTPENCNDLKKAGNNYIDALKDVEKCVPTLNQADWKKALEESKAQINETSCE</sequence>
<gene>
    <name evidence="2" type="ORF">JBL43_07000</name>
</gene>
<feature type="signal peptide" evidence="1">
    <location>
        <begin position="1"/>
        <end position="26"/>
    </location>
</feature>
<dbReference type="PROSITE" id="PS51257">
    <property type="entry name" value="PROKAR_LIPOPROTEIN"/>
    <property type="match status" value="1"/>
</dbReference>
<proteinExistence type="predicted"/>
<evidence type="ECO:0000313" key="3">
    <source>
        <dbReference type="Proteomes" id="UP000623301"/>
    </source>
</evidence>
<reference evidence="2 3" key="1">
    <citation type="submission" date="2020-12" db="EMBL/GenBank/DDBJ databases">
        <title>Aureibaculum luteum sp. nov. and Aureibaculum flavum sp. nov., novel members of the family Flavobacteriaceae isolated from Antarctic intertidal sediments.</title>
        <authorList>
            <person name="He X."/>
            <person name="Zhang X."/>
        </authorList>
    </citation>
    <scope>NUCLEOTIDE SEQUENCE [LARGE SCALE GENOMIC DNA]</scope>
    <source>
        <strain evidence="2 3">A20</strain>
    </source>
</reference>
<name>A0ABS0WPT9_9FLAO</name>
<organism evidence="2 3">
    <name type="scientific">Aureibaculum flavum</name>
    <dbReference type="NCBI Taxonomy" id="2795986"/>
    <lineage>
        <taxon>Bacteria</taxon>
        <taxon>Pseudomonadati</taxon>
        <taxon>Bacteroidota</taxon>
        <taxon>Flavobacteriia</taxon>
        <taxon>Flavobacteriales</taxon>
        <taxon>Flavobacteriaceae</taxon>
        <taxon>Aureibaculum</taxon>
    </lineage>
</organism>
<comment type="caution">
    <text evidence="2">The sequence shown here is derived from an EMBL/GenBank/DDBJ whole genome shotgun (WGS) entry which is preliminary data.</text>
</comment>
<dbReference type="RefSeq" id="WP_198840743.1">
    <property type="nucleotide sequence ID" value="NZ_JAEHFJ010000003.1"/>
</dbReference>
<feature type="chain" id="PRO_5045557900" description="Lipoprotein" evidence="1">
    <location>
        <begin position="27"/>
        <end position="115"/>
    </location>
</feature>
<evidence type="ECO:0000256" key="1">
    <source>
        <dbReference type="SAM" id="SignalP"/>
    </source>
</evidence>
<evidence type="ECO:0008006" key="4">
    <source>
        <dbReference type="Google" id="ProtNLM"/>
    </source>
</evidence>
<protein>
    <recommendedName>
        <fullName evidence="4">Lipoprotein</fullName>
    </recommendedName>
</protein>